<dbReference type="InterPro" id="IPR027405">
    <property type="entry name" value="YidB-like"/>
</dbReference>
<name>A0A6J4LP05_9GAMM</name>
<dbReference type="SUPFAM" id="SSF140804">
    <property type="entry name" value="YidB-like"/>
    <property type="match status" value="1"/>
</dbReference>
<evidence type="ECO:0000313" key="2">
    <source>
        <dbReference type="EMBL" id="CAA9337965.1"/>
    </source>
</evidence>
<dbReference type="Gene3D" id="1.10.10.690">
    <property type="entry name" value="YidB-like"/>
    <property type="match status" value="1"/>
</dbReference>
<feature type="transmembrane region" description="Helical" evidence="1">
    <location>
        <begin position="193"/>
        <end position="210"/>
    </location>
</feature>
<dbReference type="AlphaFoldDB" id="A0A6J4LP05"/>
<keyword evidence="1" id="KW-1133">Transmembrane helix</keyword>
<gene>
    <name evidence="2" type="ORF">AVDCRST_MAG71-2077</name>
</gene>
<accession>A0A6J4LP05</accession>
<evidence type="ECO:0008006" key="3">
    <source>
        <dbReference type="Google" id="ProtNLM"/>
    </source>
</evidence>
<proteinExistence type="predicted"/>
<keyword evidence="1" id="KW-0812">Transmembrane</keyword>
<organism evidence="2">
    <name type="scientific">uncultured Lysobacter sp</name>
    <dbReference type="NCBI Taxonomy" id="271060"/>
    <lineage>
        <taxon>Bacteria</taxon>
        <taxon>Pseudomonadati</taxon>
        <taxon>Pseudomonadota</taxon>
        <taxon>Gammaproteobacteria</taxon>
        <taxon>Lysobacterales</taxon>
        <taxon>Lysobacteraceae</taxon>
        <taxon>Lysobacter</taxon>
        <taxon>environmental samples</taxon>
    </lineage>
</organism>
<evidence type="ECO:0000256" key="1">
    <source>
        <dbReference type="SAM" id="Phobius"/>
    </source>
</evidence>
<dbReference type="InterPro" id="IPR045372">
    <property type="entry name" value="YidB"/>
</dbReference>
<reference evidence="2" key="1">
    <citation type="submission" date="2020-02" db="EMBL/GenBank/DDBJ databases">
        <authorList>
            <person name="Meier V. D."/>
        </authorList>
    </citation>
    <scope>NUCLEOTIDE SEQUENCE</scope>
    <source>
        <strain evidence="2">AVDCRST_MAG71</strain>
    </source>
</reference>
<sequence length="234" mass="24617">MFDRIVDQTRPLGLSQPQAKQLLAMLVTRVYSDRDGGPAGFVDHLRALDLNRPLDSWLGPGPNEPMDPHRIDAALGTDHVQHMSERLTLPISTVRAAAATMLPEVIHELSEHGDLPASHAEIPARVHGWFGGHLSDLGHLGSAAFDASAATLGASVGVVGDVPNVSPDTAVGLAPEMDRPMQTRAPGNPGRTLASWLAAVVVLVLGVALIRGCSERERAPGIGSSVVESADRIA</sequence>
<dbReference type="EMBL" id="CADCUA010000486">
    <property type="protein sequence ID" value="CAA9337965.1"/>
    <property type="molecule type" value="Genomic_DNA"/>
</dbReference>
<dbReference type="Pfam" id="PF20159">
    <property type="entry name" value="YidB"/>
    <property type="match status" value="1"/>
</dbReference>
<protein>
    <recommendedName>
        <fullName evidence="3">DUF937 domain-containing protein</fullName>
    </recommendedName>
</protein>
<keyword evidence="1" id="KW-0472">Membrane</keyword>